<dbReference type="EMBL" id="GBXM01097839">
    <property type="protein sequence ID" value="JAH10738.1"/>
    <property type="molecule type" value="Transcribed_RNA"/>
</dbReference>
<proteinExistence type="predicted"/>
<organism evidence="1">
    <name type="scientific">Anguilla anguilla</name>
    <name type="common">European freshwater eel</name>
    <name type="synonym">Muraena anguilla</name>
    <dbReference type="NCBI Taxonomy" id="7936"/>
    <lineage>
        <taxon>Eukaryota</taxon>
        <taxon>Metazoa</taxon>
        <taxon>Chordata</taxon>
        <taxon>Craniata</taxon>
        <taxon>Vertebrata</taxon>
        <taxon>Euteleostomi</taxon>
        <taxon>Actinopterygii</taxon>
        <taxon>Neopterygii</taxon>
        <taxon>Teleostei</taxon>
        <taxon>Anguilliformes</taxon>
        <taxon>Anguillidae</taxon>
        <taxon>Anguilla</taxon>
    </lineage>
</organism>
<reference evidence="1" key="1">
    <citation type="submission" date="2014-11" db="EMBL/GenBank/DDBJ databases">
        <authorList>
            <person name="Amaro Gonzalez C."/>
        </authorList>
    </citation>
    <scope>NUCLEOTIDE SEQUENCE</scope>
</reference>
<reference evidence="1" key="2">
    <citation type="journal article" date="2015" name="Fish Shellfish Immunol.">
        <title>Early steps in the European eel (Anguilla anguilla)-Vibrio vulnificus interaction in the gills: Role of the RtxA13 toxin.</title>
        <authorList>
            <person name="Callol A."/>
            <person name="Pajuelo D."/>
            <person name="Ebbesson L."/>
            <person name="Teles M."/>
            <person name="MacKenzie S."/>
            <person name="Amaro C."/>
        </authorList>
    </citation>
    <scope>NUCLEOTIDE SEQUENCE</scope>
</reference>
<accession>A0A0E9Q3S6</accession>
<sequence length="19" mass="2287">MKSLLLIHSTIKYPIRLLF</sequence>
<evidence type="ECO:0000313" key="1">
    <source>
        <dbReference type="EMBL" id="JAH10738.1"/>
    </source>
</evidence>
<protein>
    <submittedName>
        <fullName evidence="1">Uncharacterized protein</fullName>
    </submittedName>
</protein>
<dbReference type="AlphaFoldDB" id="A0A0E9Q3S6"/>
<name>A0A0E9Q3S6_ANGAN</name>